<dbReference type="EMBL" id="CAJNNV010003178">
    <property type="protein sequence ID" value="CAE8588507.1"/>
    <property type="molecule type" value="Genomic_DNA"/>
</dbReference>
<evidence type="ECO:0000313" key="1">
    <source>
        <dbReference type="EMBL" id="CAE8588507.1"/>
    </source>
</evidence>
<dbReference type="AlphaFoldDB" id="A0A813DHV2"/>
<dbReference type="Proteomes" id="UP000654075">
    <property type="component" value="Unassembled WGS sequence"/>
</dbReference>
<sequence length="449" mass="51404">MVLYLAPGNAAAYNERLLAWANQIISRAPGRSLPLIMLDGNAHVGLERTGGQINHHSEDDAAGSQKPTWHDFQEKDRHRYDTGQMLHDLNAAPCNELQISLDHWARQPETRQALQESSQAGRLDTYWQIINDEVCSQAFRLYPRKDYRDYIEQLAQELQTAFDNRDMKRVWRIARTIAGKHLGPKKRQYGIATGFIPPVADWTERLAQTGPQGGCLLEATDEMEIDVPEFCLSHEDVQQQFNSFSQPSDVEEQETQRVVEAMRGTKSHREVPRWSAPREAWLSALSCECDNNNNEGNGEDHPFRNVFSKCLSLIRTTSKQPSIWNISQTARIPKANNKSNCSGFRLIHLLDPVGKSWNKQLWQQSNSQHPHRSTGFIRHRTREQAIVQARCLQWKLHRARIPWVAVLFDVANAFPSPDHKYLDRVVQQRSDAANATVFSAKTPQRQDDC</sequence>
<accession>A0A813DHV2</accession>
<evidence type="ECO:0000313" key="2">
    <source>
        <dbReference type="Proteomes" id="UP000654075"/>
    </source>
</evidence>
<reference evidence="1" key="1">
    <citation type="submission" date="2021-02" db="EMBL/GenBank/DDBJ databases">
        <authorList>
            <person name="Dougan E. K."/>
            <person name="Rhodes N."/>
            <person name="Thang M."/>
            <person name="Chan C."/>
        </authorList>
    </citation>
    <scope>NUCLEOTIDE SEQUENCE</scope>
</reference>
<proteinExistence type="predicted"/>
<name>A0A813DHV2_POLGL</name>
<gene>
    <name evidence="1" type="ORF">PGLA1383_LOCUS7306</name>
</gene>
<keyword evidence="2" id="KW-1185">Reference proteome</keyword>
<comment type="caution">
    <text evidence="1">The sequence shown here is derived from an EMBL/GenBank/DDBJ whole genome shotgun (WGS) entry which is preliminary data.</text>
</comment>
<evidence type="ECO:0008006" key="3">
    <source>
        <dbReference type="Google" id="ProtNLM"/>
    </source>
</evidence>
<protein>
    <recommendedName>
        <fullName evidence="3">Reverse transcriptase domain-containing protein</fullName>
    </recommendedName>
</protein>
<organism evidence="1 2">
    <name type="scientific">Polarella glacialis</name>
    <name type="common">Dinoflagellate</name>
    <dbReference type="NCBI Taxonomy" id="89957"/>
    <lineage>
        <taxon>Eukaryota</taxon>
        <taxon>Sar</taxon>
        <taxon>Alveolata</taxon>
        <taxon>Dinophyceae</taxon>
        <taxon>Suessiales</taxon>
        <taxon>Suessiaceae</taxon>
        <taxon>Polarella</taxon>
    </lineage>
</organism>